<dbReference type="RefSeq" id="WP_263844052.1">
    <property type="nucleotide sequence ID" value="NZ_JALIEB010000005.1"/>
</dbReference>
<comment type="caution">
    <text evidence="3">The sequence shown here is derived from an EMBL/GenBank/DDBJ whole genome shotgun (WGS) entry which is preliminary data.</text>
</comment>
<protein>
    <submittedName>
        <fullName evidence="3">Universal stress protein</fullName>
    </submittedName>
</protein>
<dbReference type="CDD" id="cd00293">
    <property type="entry name" value="USP-like"/>
    <property type="match status" value="1"/>
</dbReference>
<dbReference type="PRINTS" id="PR01438">
    <property type="entry name" value="UNVRSLSTRESS"/>
</dbReference>
<dbReference type="Pfam" id="PF00582">
    <property type="entry name" value="Usp"/>
    <property type="match status" value="1"/>
</dbReference>
<dbReference type="Proteomes" id="UP001208690">
    <property type="component" value="Unassembled WGS sequence"/>
</dbReference>
<evidence type="ECO:0000313" key="4">
    <source>
        <dbReference type="Proteomes" id="UP001208690"/>
    </source>
</evidence>
<evidence type="ECO:0000313" key="3">
    <source>
        <dbReference type="EMBL" id="MCV3271733.1"/>
    </source>
</evidence>
<accession>A0ABT3BEX1</accession>
<dbReference type="SUPFAM" id="SSF52402">
    <property type="entry name" value="Adenine nucleotide alpha hydrolases-like"/>
    <property type="match status" value="2"/>
</dbReference>
<comment type="similarity">
    <text evidence="1">Belongs to the universal stress protein A family.</text>
</comment>
<feature type="domain" description="UspA" evidence="2">
    <location>
        <begin position="156"/>
        <end position="277"/>
    </location>
</feature>
<evidence type="ECO:0000256" key="1">
    <source>
        <dbReference type="ARBA" id="ARBA00008791"/>
    </source>
</evidence>
<dbReference type="InterPro" id="IPR006016">
    <property type="entry name" value="UspA"/>
</dbReference>
<gene>
    <name evidence="3" type="ORF">MUB52_09860</name>
</gene>
<keyword evidence="4" id="KW-1185">Reference proteome</keyword>
<evidence type="ECO:0000259" key="2">
    <source>
        <dbReference type="Pfam" id="PF00582"/>
    </source>
</evidence>
<name>A0ABT3BEX1_9RHOB</name>
<sequence>MTFKTIFTAMTSFDPSTAALAQAAALTEALDAHLDVMCVGMDRSRSNYYEVGANAILVQTALEEAHRKAEETRGEVEAWLQTAKLRWTAVDAVATLADAGRPLALAARFADLGVAPLPYRKDSSPEETLILEAMLFDAACPTVVMPDVEPIARPERIVIGWNESTEALRAIRSALPFLMAAKEVHIAIIDPPEHAANRSDPGGALAVMLSRHGVNCDIQVMSRNGARVSERLQRHVTEMGAEMLVMGAYGHSRFREAILGGATRETLEHAKVPVFMAH</sequence>
<dbReference type="Gene3D" id="3.40.50.12370">
    <property type="match status" value="1"/>
</dbReference>
<organism evidence="3 4">
    <name type="scientific">Roseobacter sinensis</name>
    <dbReference type="NCBI Taxonomy" id="2931391"/>
    <lineage>
        <taxon>Bacteria</taxon>
        <taxon>Pseudomonadati</taxon>
        <taxon>Pseudomonadota</taxon>
        <taxon>Alphaproteobacteria</taxon>
        <taxon>Rhodobacterales</taxon>
        <taxon>Roseobacteraceae</taxon>
        <taxon>Roseobacter</taxon>
    </lineage>
</organism>
<reference evidence="3 4" key="1">
    <citation type="submission" date="2022-04" db="EMBL/GenBank/DDBJ databases">
        <title>Roseobacter sp. WL0113 is a bacterium isolated from neritic sediment.</title>
        <authorList>
            <person name="Wang L."/>
            <person name="He W."/>
            <person name="Zhang D.-F."/>
        </authorList>
    </citation>
    <scope>NUCLEOTIDE SEQUENCE [LARGE SCALE GENOMIC DNA]</scope>
    <source>
        <strain evidence="3 4">WL0113</strain>
    </source>
</reference>
<dbReference type="EMBL" id="JALIEB010000005">
    <property type="protein sequence ID" value="MCV3271733.1"/>
    <property type="molecule type" value="Genomic_DNA"/>
</dbReference>
<dbReference type="InterPro" id="IPR006015">
    <property type="entry name" value="Universal_stress_UspA"/>
</dbReference>
<proteinExistence type="inferred from homology"/>